<reference evidence="4 5" key="1">
    <citation type="journal article" date="2020" name="Microorganisms">
        <title>Osmotic Adaptation and Compatible Solute Biosynthesis of Phototrophic Bacteria as Revealed from Genome Analyses.</title>
        <authorList>
            <person name="Imhoff J.F."/>
            <person name="Rahn T."/>
            <person name="Kunzel S."/>
            <person name="Keller A."/>
            <person name="Neulinger S.C."/>
        </authorList>
    </citation>
    <scope>NUCLEOTIDE SEQUENCE [LARGE SCALE GENOMIC DNA]</scope>
    <source>
        <strain evidence="4 5">DSM 25653</strain>
    </source>
</reference>
<dbReference type="SUPFAM" id="SSF56349">
    <property type="entry name" value="DNA breaking-rejoining enzymes"/>
    <property type="match status" value="1"/>
</dbReference>
<evidence type="ECO:0000259" key="3">
    <source>
        <dbReference type="Pfam" id="PF12835"/>
    </source>
</evidence>
<dbReference type="AlphaFoldDB" id="A0A9X1B2P9"/>
<keyword evidence="1" id="KW-0238">DNA-binding</keyword>
<keyword evidence="2" id="KW-0233">DNA recombination</keyword>
<evidence type="ECO:0000256" key="1">
    <source>
        <dbReference type="ARBA" id="ARBA00023125"/>
    </source>
</evidence>
<dbReference type="InterPro" id="IPR013762">
    <property type="entry name" value="Integrase-like_cat_sf"/>
</dbReference>
<dbReference type="GO" id="GO:0003677">
    <property type="term" value="F:DNA binding"/>
    <property type="evidence" value="ECO:0007669"/>
    <property type="project" value="UniProtKB-KW"/>
</dbReference>
<dbReference type="Proteomes" id="UP001138768">
    <property type="component" value="Unassembled WGS sequence"/>
</dbReference>
<dbReference type="GO" id="GO:0006310">
    <property type="term" value="P:DNA recombination"/>
    <property type="evidence" value="ECO:0007669"/>
    <property type="project" value="UniProtKB-KW"/>
</dbReference>
<gene>
    <name evidence="4" type="ORF">CKO42_03750</name>
</gene>
<dbReference type="InterPro" id="IPR011010">
    <property type="entry name" value="DNA_brk_join_enz"/>
</dbReference>
<dbReference type="Pfam" id="PF12835">
    <property type="entry name" value="Integrase_1"/>
    <property type="match status" value="1"/>
</dbReference>
<accession>A0A9X1B2P9</accession>
<organism evidence="4 5">
    <name type="scientific">Lamprobacter modestohalophilus</name>
    <dbReference type="NCBI Taxonomy" id="1064514"/>
    <lineage>
        <taxon>Bacteria</taxon>
        <taxon>Pseudomonadati</taxon>
        <taxon>Pseudomonadota</taxon>
        <taxon>Gammaproteobacteria</taxon>
        <taxon>Chromatiales</taxon>
        <taxon>Chromatiaceae</taxon>
        <taxon>Lamprobacter</taxon>
    </lineage>
</organism>
<dbReference type="Gene3D" id="1.10.443.10">
    <property type="entry name" value="Intergrase catalytic core"/>
    <property type="match status" value="1"/>
</dbReference>
<dbReference type="EMBL" id="NRRY01000003">
    <property type="protein sequence ID" value="MBK1617580.1"/>
    <property type="molecule type" value="Genomic_DNA"/>
</dbReference>
<dbReference type="InterPro" id="IPR010998">
    <property type="entry name" value="Integrase_recombinase_N"/>
</dbReference>
<proteinExistence type="predicted"/>
<evidence type="ECO:0000256" key="2">
    <source>
        <dbReference type="ARBA" id="ARBA00023172"/>
    </source>
</evidence>
<evidence type="ECO:0000313" key="4">
    <source>
        <dbReference type="EMBL" id="MBK1617580.1"/>
    </source>
</evidence>
<keyword evidence="5" id="KW-1185">Reference proteome</keyword>
<name>A0A9X1B2P9_9GAMM</name>
<dbReference type="RefSeq" id="WP_200239058.1">
    <property type="nucleotide sequence ID" value="NZ_NRRY01000003.1"/>
</dbReference>
<comment type="caution">
    <text evidence="4">The sequence shown here is derived from an EMBL/GenBank/DDBJ whole genome shotgun (WGS) entry which is preliminary data.</text>
</comment>
<evidence type="ECO:0000313" key="5">
    <source>
        <dbReference type="Proteomes" id="UP001138768"/>
    </source>
</evidence>
<dbReference type="Gene3D" id="1.10.150.130">
    <property type="match status" value="1"/>
</dbReference>
<dbReference type="InterPro" id="IPR024456">
    <property type="entry name" value="Integrase_catalytic_putative"/>
</dbReference>
<dbReference type="GO" id="GO:0015074">
    <property type="term" value="P:DNA integration"/>
    <property type="evidence" value="ECO:0007669"/>
    <property type="project" value="InterPro"/>
</dbReference>
<feature type="domain" description="Integrase catalytic" evidence="3">
    <location>
        <begin position="140"/>
        <end position="263"/>
    </location>
</feature>
<sequence>MRDQGGHQARNQGWGRDLAYAGKQILQARFGGGHFASVASHAERWRCFATWAKAEAGVRDLRQVTPELVGQYAEVIKGQGRAVSTIQNRLSSINVILSYAREGRWNPVSPRALAGAARSAVRTEVPAALDLDAVATAQTALRDAGLVRAAAVLGLARAFGMRSEEAVKANLDRLAKEAERQQAINILDGTKGGRTLPRWVAVTALGRQALDAALAARPPGSANLLRVDETYQGWRQGELRAGRRLLKAVGLRGYHDARAAFACERYHALSSHPAPVVAGGQRAADREADSKAREVIAVELGHGRTDVVAAYIGSAR</sequence>
<protein>
    <recommendedName>
        <fullName evidence="3">Integrase catalytic domain-containing protein</fullName>
    </recommendedName>
</protein>